<evidence type="ECO:0000313" key="2">
    <source>
        <dbReference type="EMBL" id="RYO91418.1"/>
    </source>
</evidence>
<accession>A0A4Q4T048</accession>
<proteinExistence type="predicted"/>
<feature type="signal peptide" evidence="1">
    <location>
        <begin position="1"/>
        <end position="16"/>
    </location>
</feature>
<sequence length="138" mass="15055">MKPILLILSTAATATAQPPAEYASYSSYWSYWSSYHSSHYPWRHPHDTGVFTVEGTAYTVDASHHPTITVGGHTFTAWGHLPPSTPFTVAAAVQTKEKEPDALSSILSTMLPADMPADEPRSTTMALTQRVIVPTPEQ</sequence>
<protein>
    <submittedName>
        <fullName evidence="2">Uncharacterized protein</fullName>
    </submittedName>
</protein>
<gene>
    <name evidence="2" type="ORF">DL764_008284</name>
</gene>
<dbReference type="AlphaFoldDB" id="A0A4Q4T048"/>
<dbReference type="Proteomes" id="UP000293360">
    <property type="component" value="Unassembled WGS sequence"/>
</dbReference>
<organism evidence="2 3">
    <name type="scientific">Monosporascus ibericus</name>
    <dbReference type="NCBI Taxonomy" id="155417"/>
    <lineage>
        <taxon>Eukaryota</taxon>
        <taxon>Fungi</taxon>
        <taxon>Dikarya</taxon>
        <taxon>Ascomycota</taxon>
        <taxon>Pezizomycotina</taxon>
        <taxon>Sordariomycetes</taxon>
        <taxon>Xylariomycetidae</taxon>
        <taxon>Xylariales</taxon>
        <taxon>Xylariales incertae sedis</taxon>
        <taxon>Monosporascus</taxon>
    </lineage>
</organism>
<evidence type="ECO:0000313" key="3">
    <source>
        <dbReference type="Proteomes" id="UP000293360"/>
    </source>
</evidence>
<keyword evidence="3" id="KW-1185">Reference proteome</keyword>
<comment type="caution">
    <text evidence="2">The sequence shown here is derived from an EMBL/GenBank/DDBJ whole genome shotgun (WGS) entry which is preliminary data.</text>
</comment>
<dbReference type="OrthoDB" id="4763405at2759"/>
<keyword evidence="1" id="KW-0732">Signal</keyword>
<dbReference type="EMBL" id="QJNU01000634">
    <property type="protein sequence ID" value="RYO91418.1"/>
    <property type="molecule type" value="Genomic_DNA"/>
</dbReference>
<name>A0A4Q4T048_9PEZI</name>
<feature type="chain" id="PRO_5020766196" evidence="1">
    <location>
        <begin position="17"/>
        <end position="138"/>
    </location>
</feature>
<evidence type="ECO:0000256" key="1">
    <source>
        <dbReference type="SAM" id="SignalP"/>
    </source>
</evidence>
<reference evidence="2 3" key="1">
    <citation type="submission" date="2018-06" db="EMBL/GenBank/DDBJ databases">
        <title>Complete Genomes of Monosporascus.</title>
        <authorList>
            <person name="Robinson A.J."/>
            <person name="Natvig D.O."/>
        </authorList>
    </citation>
    <scope>NUCLEOTIDE SEQUENCE [LARGE SCALE GENOMIC DNA]</scope>
    <source>
        <strain evidence="2 3">CBS 110550</strain>
    </source>
</reference>